<dbReference type="CDD" id="cd23733">
    <property type="entry name" value="RESC2"/>
    <property type="match status" value="1"/>
</dbReference>
<evidence type="ECO:0000259" key="1">
    <source>
        <dbReference type="Pfam" id="PF25477"/>
    </source>
</evidence>
<gene>
    <name evidence="2" type="ORF">ABL78_3581</name>
</gene>
<sequence length="545" mass="61181">MQRFSSKLPVVGSATAGLPGLLSATRAASTAIIDNDTCSSWRVTALHGRSHPLPPASLRRRTLLRAEAVPTPVAAHQHTRRWQSSVSQHDFSHITQDLVWGLWNEGNLFSLSAPELIFFLQQKQMNSSTAGGGAGGTWSIDPQAKKSTLVRQVEELLSAEQASLTLPQEASNVVMTGYDRVEETLDEADEYGDWGAEPGFEERRHIDYMEFSPQMMGERYDPLSPRAYQLLHSNLSADVGLSPINPSKLPGQSKNTQAFLVSKVDVGKANEQHFRRGLEWCMANLWNTNMSGELNIGAGRVLFYRNIAKQNRNTLPLWTLQKHLYAQHPYVWFAIASASNVEAMEKLAGQLGMKLVQDATTSYKLGIRRASESLDAELNAQLQCVKVNRPWDRFLVSHYVRAQMPDLRFLVRARHPMKKRIADAYLEADILRSTRDSVQSVLPPELGDVSYCCERVMRKWAMRTQVGVTLQLVETRRTPLIITRAGDEGERLEYEWIVVLPQKAERVDIAAMSAELWRYGNLLATELEAGMEEFLSHTMTSVAAF</sequence>
<dbReference type="InterPro" id="IPR057320">
    <property type="entry name" value="RESC1_2_CYTH-like_dom"/>
</dbReference>
<evidence type="ECO:0000313" key="2">
    <source>
        <dbReference type="EMBL" id="KPI87340.1"/>
    </source>
</evidence>
<dbReference type="OrthoDB" id="269740at2759"/>
<protein>
    <recommendedName>
        <fullName evidence="1">RESC1/2 CYTH-like domain-containing protein</fullName>
    </recommendedName>
</protein>
<reference evidence="2 3" key="1">
    <citation type="journal article" date="2015" name="PLoS Pathog.">
        <title>Leptomonas seymouri: Adaptations to the Dixenous Life Cycle Analyzed by Genome Sequencing, Transcriptome Profiling and Co-infection with Leishmania donovani.</title>
        <authorList>
            <person name="Kraeva N."/>
            <person name="Butenko A."/>
            <person name="Hlavacova J."/>
            <person name="Kostygov A."/>
            <person name="Myskova J."/>
            <person name="Grybchuk D."/>
            <person name="Lestinova T."/>
            <person name="Votypka J."/>
            <person name="Volf P."/>
            <person name="Opperdoes F."/>
            <person name="Flegontov P."/>
            <person name="Lukes J."/>
            <person name="Yurchenko V."/>
        </authorList>
    </citation>
    <scope>NUCLEOTIDE SEQUENCE [LARGE SCALE GENOMIC DNA]</scope>
    <source>
        <strain evidence="2 3">ATCC 30220</strain>
    </source>
</reference>
<dbReference type="Proteomes" id="UP000038009">
    <property type="component" value="Unassembled WGS sequence"/>
</dbReference>
<feature type="domain" description="RESC1/2 CYTH-like" evidence="1">
    <location>
        <begin position="220"/>
        <end position="533"/>
    </location>
</feature>
<evidence type="ECO:0000313" key="3">
    <source>
        <dbReference type="Proteomes" id="UP000038009"/>
    </source>
</evidence>
<name>A0A0N1IKX3_LEPSE</name>
<keyword evidence="3" id="KW-1185">Reference proteome</keyword>
<accession>A0A0N1IKX3</accession>
<dbReference type="Pfam" id="PF25477">
    <property type="entry name" value="RESC1_2"/>
    <property type="match status" value="1"/>
</dbReference>
<dbReference type="AlphaFoldDB" id="A0A0N1IKX3"/>
<dbReference type="VEuPathDB" id="TriTrypDB:Lsey_0092_0110"/>
<dbReference type="EMBL" id="LJSK01000092">
    <property type="protein sequence ID" value="KPI87340.1"/>
    <property type="molecule type" value="Genomic_DNA"/>
</dbReference>
<dbReference type="OMA" id="CLANLWN"/>
<organism evidence="2 3">
    <name type="scientific">Leptomonas seymouri</name>
    <dbReference type="NCBI Taxonomy" id="5684"/>
    <lineage>
        <taxon>Eukaryota</taxon>
        <taxon>Discoba</taxon>
        <taxon>Euglenozoa</taxon>
        <taxon>Kinetoplastea</taxon>
        <taxon>Metakinetoplastina</taxon>
        <taxon>Trypanosomatida</taxon>
        <taxon>Trypanosomatidae</taxon>
        <taxon>Leishmaniinae</taxon>
        <taxon>Leptomonas</taxon>
    </lineage>
</organism>
<proteinExistence type="predicted"/>
<comment type="caution">
    <text evidence="2">The sequence shown here is derived from an EMBL/GenBank/DDBJ whole genome shotgun (WGS) entry which is preliminary data.</text>
</comment>